<feature type="compositionally biased region" description="Low complexity" evidence="1">
    <location>
        <begin position="10"/>
        <end position="22"/>
    </location>
</feature>
<accession>A0A9P3PIK5</accession>
<evidence type="ECO:0000313" key="3">
    <source>
        <dbReference type="Proteomes" id="UP001063166"/>
    </source>
</evidence>
<evidence type="ECO:0000256" key="1">
    <source>
        <dbReference type="SAM" id="MobiDB-lite"/>
    </source>
</evidence>
<proteinExistence type="predicted"/>
<gene>
    <name evidence="2" type="ORF">LshimejAT787_0311420</name>
</gene>
<sequence length="178" mass="18836">MLPNPQSFPSTSRTSTSGYGSTMQPGYSAVQPFPNQQAFLPDHSLHQGTDPNSPATFQQNIQLVQQHVAELQNLARSTLAGIQNAYHPGHSPAQSEANIVALKQALKATADLLLQSGVGALPVLPVPGPGETVAAPTEEQLLSDANRSIKLLYEQLRRNQESAAVVANLLAAPDRGGK</sequence>
<feature type="region of interest" description="Disordered" evidence="1">
    <location>
        <begin position="1"/>
        <end position="55"/>
    </location>
</feature>
<comment type="caution">
    <text evidence="2">The sequence shown here is derived from an EMBL/GenBank/DDBJ whole genome shotgun (WGS) entry which is preliminary data.</text>
</comment>
<keyword evidence="3" id="KW-1185">Reference proteome</keyword>
<dbReference type="Proteomes" id="UP001063166">
    <property type="component" value="Unassembled WGS sequence"/>
</dbReference>
<dbReference type="OrthoDB" id="3203574at2759"/>
<name>A0A9P3PIK5_LYOSH</name>
<dbReference type="EMBL" id="BRPK01000003">
    <property type="protein sequence ID" value="GLB36855.1"/>
    <property type="molecule type" value="Genomic_DNA"/>
</dbReference>
<protein>
    <submittedName>
        <fullName evidence="2">Uncharacterized protein</fullName>
    </submittedName>
</protein>
<evidence type="ECO:0000313" key="2">
    <source>
        <dbReference type="EMBL" id="GLB36855.1"/>
    </source>
</evidence>
<feature type="compositionally biased region" description="Polar residues" evidence="1">
    <location>
        <begin position="46"/>
        <end position="55"/>
    </location>
</feature>
<reference evidence="2" key="1">
    <citation type="submission" date="2022-07" db="EMBL/GenBank/DDBJ databases">
        <title>The genome of Lyophyllum shimeji provides insight into the initial evolution of ectomycorrhizal fungal genome.</title>
        <authorList>
            <person name="Kobayashi Y."/>
            <person name="Shibata T."/>
            <person name="Hirakawa H."/>
            <person name="Shigenobu S."/>
            <person name="Nishiyama T."/>
            <person name="Yamada A."/>
            <person name="Hasebe M."/>
            <person name="Kawaguchi M."/>
        </authorList>
    </citation>
    <scope>NUCLEOTIDE SEQUENCE</scope>
    <source>
        <strain evidence="2">AT787</strain>
    </source>
</reference>
<dbReference type="AlphaFoldDB" id="A0A9P3PIK5"/>
<organism evidence="2 3">
    <name type="scientific">Lyophyllum shimeji</name>
    <name type="common">Hon-shimeji</name>
    <name type="synonym">Tricholoma shimeji</name>
    <dbReference type="NCBI Taxonomy" id="47721"/>
    <lineage>
        <taxon>Eukaryota</taxon>
        <taxon>Fungi</taxon>
        <taxon>Dikarya</taxon>
        <taxon>Basidiomycota</taxon>
        <taxon>Agaricomycotina</taxon>
        <taxon>Agaricomycetes</taxon>
        <taxon>Agaricomycetidae</taxon>
        <taxon>Agaricales</taxon>
        <taxon>Tricholomatineae</taxon>
        <taxon>Lyophyllaceae</taxon>
        <taxon>Lyophyllum</taxon>
    </lineage>
</organism>